<dbReference type="AlphaFoldDB" id="A0A6M0SAW4"/>
<dbReference type="Gene3D" id="1.10.30.50">
    <property type="match status" value="1"/>
</dbReference>
<dbReference type="Pfam" id="PF01844">
    <property type="entry name" value="HNH"/>
    <property type="match status" value="1"/>
</dbReference>
<accession>A0A6M0SAW4</accession>
<keyword evidence="2" id="KW-0378">Hydrolase</keyword>
<dbReference type="CDD" id="cd00085">
    <property type="entry name" value="HNHc"/>
    <property type="match status" value="1"/>
</dbReference>
<dbReference type="SMART" id="SM00507">
    <property type="entry name" value="HNHc"/>
    <property type="match status" value="1"/>
</dbReference>
<keyword evidence="2" id="KW-0255">Endonuclease</keyword>
<dbReference type="InterPro" id="IPR002711">
    <property type="entry name" value="HNH"/>
</dbReference>
<comment type="caution">
    <text evidence="2">The sequence shown here is derived from an EMBL/GenBank/DDBJ whole genome shotgun (WGS) entry which is preliminary data.</text>
</comment>
<name>A0A6M0SAW4_9CYAN</name>
<evidence type="ECO:0000313" key="2">
    <source>
        <dbReference type="EMBL" id="NEZ64832.1"/>
    </source>
</evidence>
<dbReference type="Proteomes" id="UP000473574">
    <property type="component" value="Unassembled WGS sequence"/>
</dbReference>
<proteinExistence type="predicted"/>
<evidence type="ECO:0000313" key="3">
    <source>
        <dbReference type="Proteomes" id="UP000473574"/>
    </source>
</evidence>
<gene>
    <name evidence="2" type="ORF">D0962_18910</name>
</gene>
<dbReference type="RefSeq" id="WP_163665401.1">
    <property type="nucleotide sequence ID" value="NZ_QZCE01000002.1"/>
</dbReference>
<reference evidence="2 3" key="1">
    <citation type="journal article" date="2020" name="Microb. Ecol.">
        <title>Ecogenomics of the Marine Benthic Filamentous Cyanobacterium Adonisia.</title>
        <authorList>
            <person name="Walter J.M."/>
            <person name="Coutinho F.H."/>
            <person name="Leomil L."/>
            <person name="Hargreaves P.I."/>
            <person name="Campeao M.E."/>
            <person name="Vieira V.V."/>
            <person name="Silva B.S."/>
            <person name="Fistarol G.O."/>
            <person name="Salomon P.S."/>
            <person name="Sawabe T."/>
            <person name="Mino S."/>
            <person name="Hosokawa M."/>
            <person name="Miyashita H."/>
            <person name="Maruyama F."/>
            <person name="van Verk M.C."/>
            <person name="Dutilh B.E."/>
            <person name="Thompson C.C."/>
            <person name="Thompson F.L."/>
        </authorList>
    </citation>
    <scope>NUCLEOTIDE SEQUENCE [LARGE SCALE GENOMIC DNA]</scope>
    <source>
        <strain evidence="2 3">CCMR0082</strain>
    </source>
</reference>
<protein>
    <submittedName>
        <fullName evidence="2">HNH endonuclease</fullName>
    </submittedName>
</protein>
<evidence type="ECO:0000259" key="1">
    <source>
        <dbReference type="SMART" id="SM00507"/>
    </source>
</evidence>
<dbReference type="GO" id="GO:0003676">
    <property type="term" value="F:nucleic acid binding"/>
    <property type="evidence" value="ECO:0007669"/>
    <property type="project" value="InterPro"/>
</dbReference>
<keyword evidence="2" id="KW-0540">Nuclease</keyword>
<organism evidence="2 3">
    <name type="scientific">Adonisia turfae CCMR0082</name>
    <dbReference type="NCBI Taxonomy" id="2304604"/>
    <lineage>
        <taxon>Bacteria</taxon>
        <taxon>Bacillati</taxon>
        <taxon>Cyanobacteriota</taxon>
        <taxon>Adonisia</taxon>
        <taxon>Adonisia turfae</taxon>
    </lineage>
</organism>
<dbReference type="InterPro" id="IPR003615">
    <property type="entry name" value="HNH_nuc"/>
</dbReference>
<dbReference type="GO" id="GO:0008270">
    <property type="term" value="F:zinc ion binding"/>
    <property type="evidence" value="ECO:0007669"/>
    <property type="project" value="InterPro"/>
</dbReference>
<dbReference type="EMBL" id="QZCE01000002">
    <property type="protein sequence ID" value="NEZ64832.1"/>
    <property type="molecule type" value="Genomic_DNA"/>
</dbReference>
<sequence length="230" mass="27189">MENFPILKRKKVSNKNQYTDYREFLREEFFYSCAYCSMTEVEAQGIGFDIDHFKPWSRFPESKNDYYNLLWSCKVCNRLKSDYYPNTEQAKKKLFILRPDKDIFEDHFSLNNNLLHSETITGKFTEVQLSLNRQALRRLRSIRKGKFNSDQYIAHGVSRLKNLRLDNLPAEVKGDAFRLRAKLLGNAQKTPIMTDELIKAMARSRLLDPEENHSEHMKSRRALLKKLKAI</sequence>
<dbReference type="GO" id="GO:0004519">
    <property type="term" value="F:endonuclease activity"/>
    <property type="evidence" value="ECO:0007669"/>
    <property type="project" value="UniProtKB-KW"/>
</dbReference>
<feature type="domain" description="HNH nuclease" evidence="1">
    <location>
        <begin position="20"/>
        <end position="78"/>
    </location>
</feature>